<dbReference type="GeneID" id="91105048"/>
<dbReference type="RefSeq" id="XP_066086103.1">
    <property type="nucleotide sequence ID" value="XM_066230006.1"/>
</dbReference>
<protein>
    <submittedName>
        <fullName evidence="2">Uncharacterized protein</fullName>
    </submittedName>
</protein>
<dbReference type="EMBL" id="CP144089">
    <property type="protein sequence ID" value="WWD08136.1"/>
    <property type="molecule type" value="Genomic_DNA"/>
</dbReference>
<keyword evidence="3" id="KW-1185">Reference proteome</keyword>
<evidence type="ECO:0000313" key="3">
    <source>
        <dbReference type="Proteomes" id="UP001358614"/>
    </source>
</evidence>
<reference evidence="2 3" key="1">
    <citation type="submission" date="2024-01" db="EMBL/GenBank/DDBJ databases">
        <title>Comparative genomics of Cryptococcus and Kwoniella reveals pathogenesis evolution and contrasting modes of karyotype evolution via chromosome fusion or intercentromeric recombination.</title>
        <authorList>
            <person name="Coelho M.A."/>
            <person name="David-Palma M."/>
            <person name="Shea T."/>
            <person name="Bowers K."/>
            <person name="McGinley-Smith S."/>
            <person name="Mohammad A.W."/>
            <person name="Gnirke A."/>
            <person name="Yurkov A.M."/>
            <person name="Nowrousian M."/>
            <person name="Sun S."/>
            <person name="Cuomo C.A."/>
            <person name="Heitman J."/>
        </authorList>
    </citation>
    <scope>NUCLEOTIDE SEQUENCE [LARGE SCALE GENOMIC DNA]</scope>
    <source>
        <strain evidence="2 3">PYCC6329</strain>
    </source>
</reference>
<sequence length="144" mass="15460">MTRTRALGGTSPSKTIKETLGLSRPSSSSTKTRVKPKEKESVETYLPSQSEFMDVAESLKVQVGESIHLEAPKRVLSTGSFGWTGTRTGSVTLKNGKQVDVSISINVVVQNFSPNKRKSLGADTEGKAKKGKAIRYHSSSSSSD</sequence>
<feature type="region of interest" description="Disordered" evidence="1">
    <location>
        <begin position="114"/>
        <end position="144"/>
    </location>
</feature>
<organism evidence="2 3">
    <name type="scientific">Kwoniella europaea PYCC6329</name>
    <dbReference type="NCBI Taxonomy" id="1423913"/>
    <lineage>
        <taxon>Eukaryota</taxon>
        <taxon>Fungi</taxon>
        <taxon>Dikarya</taxon>
        <taxon>Basidiomycota</taxon>
        <taxon>Agaricomycotina</taxon>
        <taxon>Tremellomycetes</taxon>
        <taxon>Tremellales</taxon>
        <taxon>Cryptococcaceae</taxon>
        <taxon>Kwoniella</taxon>
    </lineage>
</organism>
<gene>
    <name evidence="2" type="ORF">V865_006247</name>
</gene>
<proteinExistence type="predicted"/>
<dbReference type="AlphaFoldDB" id="A0AAX4KNX2"/>
<dbReference type="Proteomes" id="UP001358614">
    <property type="component" value="Chromosome 1"/>
</dbReference>
<feature type="region of interest" description="Disordered" evidence="1">
    <location>
        <begin position="1"/>
        <end position="42"/>
    </location>
</feature>
<evidence type="ECO:0000256" key="1">
    <source>
        <dbReference type="SAM" id="MobiDB-lite"/>
    </source>
</evidence>
<accession>A0AAX4KNX2</accession>
<dbReference type="KEGG" id="ker:91105048"/>
<name>A0AAX4KNX2_9TREE</name>
<evidence type="ECO:0000313" key="2">
    <source>
        <dbReference type="EMBL" id="WWD08136.1"/>
    </source>
</evidence>